<dbReference type="OrthoDB" id="279734at2"/>
<dbReference type="CDD" id="cd02440">
    <property type="entry name" value="AdoMet_MTases"/>
    <property type="match status" value="1"/>
</dbReference>
<evidence type="ECO:0000313" key="3">
    <source>
        <dbReference type="Proteomes" id="UP000244201"/>
    </source>
</evidence>
<dbReference type="RefSeq" id="WP_108152961.1">
    <property type="nucleotide sequence ID" value="NZ_CP026304.1"/>
</dbReference>
<dbReference type="InterPro" id="IPR000157">
    <property type="entry name" value="TIR_dom"/>
</dbReference>
<dbReference type="KEGG" id="slk:SLUN_29175"/>
<protein>
    <recommendedName>
        <fullName evidence="1">TIR domain-containing protein</fullName>
    </recommendedName>
</protein>
<name>A0A2R4T964_9ACTN</name>
<dbReference type="Gene3D" id="3.40.50.10140">
    <property type="entry name" value="Toll/interleukin-1 receptor homology (TIR) domain"/>
    <property type="match status" value="1"/>
</dbReference>
<keyword evidence="3" id="KW-1185">Reference proteome</keyword>
<dbReference type="SMART" id="SM00255">
    <property type="entry name" value="TIR"/>
    <property type="match status" value="1"/>
</dbReference>
<evidence type="ECO:0000313" key="2">
    <source>
        <dbReference type="EMBL" id="AVZ75672.1"/>
    </source>
</evidence>
<feature type="domain" description="TIR" evidence="1">
    <location>
        <begin position="1"/>
        <end position="121"/>
    </location>
</feature>
<dbReference type="Gene3D" id="3.40.50.150">
    <property type="entry name" value="Vaccinia Virus protein VP39"/>
    <property type="match status" value="1"/>
</dbReference>
<dbReference type="InterPro" id="IPR029063">
    <property type="entry name" value="SAM-dependent_MTases_sf"/>
</dbReference>
<dbReference type="GeneID" id="55659324"/>
<dbReference type="Pfam" id="PF13676">
    <property type="entry name" value="TIR_2"/>
    <property type="match status" value="1"/>
</dbReference>
<dbReference type="AlphaFoldDB" id="A0A2R4T964"/>
<accession>A0A2R4T964</accession>
<dbReference type="GO" id="GO:0007165">
    <property type="term" value="P:signal transduction"/>
    <property type="evidence" value="ECO:0007669"/>
    <property type="project" value="InterPro"/>
</dbReference>
<dbReference type="SUPFAM" id="SSF53335">
    <property type="entry name" value="S-adenosyl-L-methionine-dependent methyltransferases"/>
    <property type="match status" value="1"/>
</dbReference>
<dbReference type="Proteomes" id="UP000244201">
    <property type="component" value="Chromosome"/>
</dbReference>
<dbReference type="EMBL" id="CP026304">
    <property type="protein sequence ID" value="AVZ75672.1"/>
    <property type="molecule type" value="Genomic_DNA"/>
</dbReference>
<sequence length="619" mass="70340">MGRVFISYSHVDKLYAERVIRQLRSARFDVVVDQDALQAGQEWRTELFRLIRSSQATLVILTEAARTSEEVASEWAYALGVGVPVFPLRFEVTSRPSRLDPLHGFDFRRHSAPWGDLIKTLNFLPPAPREFTEGLEEVQSTAQQIRANLDFQGNRCFQHIVSQSLREMGNQLQSIGGGSQYMVPATQYPFYLISAQNVLRARVKALALVDQEELFWQQGVGRVINESAQPESVRVFAFTSSGDFHRMFETLTYYAGIYRVYAISYEHLVAKFSAFGKDFSIIEADGDRVLGSYAGPLGEKVIRFSADVDEVVDHERVLDRIVAVSRPIVPDDRGKVLTASKQIFEDWKLSPLMLKTAEMSLYIAIDDYDEFEERHAYYVEMMAEMLAVFRARRGRRYSRDPERSQALELGAGTGIFTRRLANEPEVDCVAVEIDFACSNKLERNLRNRSNAVAVNADSRTYREGGQGGRFQFIFSSFADHHIKLEDKSRYFENVKNNLAPGGRIIVGDEFLPEYDPGDMEAWQAALRVYHGHIIEFAAARAAEHDSRGEDEQAHAHRELIRLESAALESGLAKQGDFKLSRSLYEQILKEQGFQFRAKKIGPLDDDSVGGIYVYELWLD</sequence>
<reference evidence="2 3" key="1">
    <citation type="submission" date="2018-01" db="EMBL/GenBank/DDBJ databases">
        <title>Complete genome sequence of Streptomyces lunaelactis MM109T, a Ferroverdin A producer isolated from cave moonmilk deposits.</title>
        <authorList>
            <person name="Naome A."/>
            <person name="Martinet L."/>
            <person name="Maciejewska M."/>
            <person name="Anderssen S."/>
            <person name="Adam D."/>
            <person name="Tenconi E."/>
            <person name="Deflandre B."/>
            <person name="Arguelles-Arias A."/>
            <person name="Calusinska M."/>
            <person name="Copieters W."/>
            <person name="Karim L."/>
            <person name="Hanikenne M."/>
            <person name="Baurain D."/>
            <person name="van Wezel G."/>
            <person name="Smargiasso N."/>
            <person name="de Pauw E."/>
            <person name="Delfosse P."/>
            <person name="Rigali S."/>
        </authorList>
    </citation>
    <scope>NUCLEOTIDE SEQUENCE [LARGE SCALE GENOMIC DNA]</scope>
    <source>
        <strain evidence="2 3">MM109</strain>
    </source>
</reference>
<dbReference type="InterPro" id="IPR035897">
    <property type="entry name" value="Toll_tir_struct_dom_sf"/>
</dbReference>
<evidence type="ECO:0000259" key="1">
    <source>
        <dbReference type="PROSITE" id="PS50104"/>
    </source>
</evidence>
<proteinExistence type="predicted"/>
<gene>
    <name evidence="2" type="ORF">SLUN_29175</name>
</gene>
<dbReference type="SUPFAM" id="SSF52200">
    <property type="entry name" value="Toll/Interleukin receptor TIR domain"/>
    <property type="match status" value="1"/>
</dbReference>
<dbReference type="Pfam" id="PF13489">
    <property type="entry name" value="Methyltransf_23"/>
    <property type="match status" value="1"/>
</dbReference>
<dbReference type="PROSITE" id="PS50104">
    <property type="entry name" value="TIR"/>
    <property type="match status" value="1"/>
</dbReference>
<organism evidence="2 3">
    <name type="scientific">Streptomyces lunaelactis</name>
    <dbReference type="NCBI Taxonomy" id="1535768"/>
    <lineage>
        <taxon>Bacteria</taxon>
        <taxon>Bacillati</taxon>
        <taxon>Actinomycetota</taxon>
        <taxon>Actinomycetes</taxon>
        <taxon>Kitasatosporales</taxon>
        <taxon>Streptomycetaceae</taxon>
        <taxon>Streptomyces</taxon>
    </lineage>
</organism>